<feature type="compositionally biased region" description="Basic residues" evidence="1">
    <location>
        <begin position="68"/>
        <end position="78"/>
    </location>
</feature>
<feature type="compositionally biased region" description="Polar residues" evidence="1">
    <location>
        <begin position="47"/>
        <end position="57"/>
    </location>
</feature>
<dbReference type="EMBL" id="SACL01000001">
    <property type="protein sequence ID" value="RVT98775.1"/>
    <property type="molecule type" value="Genomic_DNA"/>
</dbReference>
<gene>
    <name evidence="3" type="ORF">EOD42_01300</name>
</gene>
<dbReference type="AlphaFoldDB" id="A0A437MMB2"/>
<evidence type="ECO:0000313" key="4">
    <source>
        <dbReference type="Proteomes" id="UP000282957"/>
    </source>
</evidence>
<comment type="caution">
    <text evidence="3">The sequence shown here is derived from an EMBL/GenBank/DDBJ whole genome shotgun (WGS) entry which is preliminary data.</text>
</comment>
<reference evidence="3 4" key="1">
    <citation type="submission" date="2019-01" db="EMBL/GenBank/DDBJ databases">
        <authorList>
            <person name="Chen W.-M."/>
        </authorList>
    </citation>
    <scope>NUCLEOTIDE SEQUENCE [LARGE SCALE GENOMIC DNA]</scope>
    <source>
        <strain evidence="3 4">CCP-6</strain>
    </source>
</reference>
<evidence type="ECO:0000256" key="1">
    <source>
        <dbReference type="SAM" id="MobiDB-lite"/>
    </source>
</evidence>
<accession>A0A437MMB2</accession>
<proteinExistence type="predicted"/>
<keyword evidence="2" id="KW-0732">Signal</keyword>
<protein>
    <recommendedName>
        <fullName evidence="5">Transglycosylase SLT domain-containing protein</fullName>
    </recommendedName>
</protein>
<dbReference type="Proteomes" id="UP000282957">
    <property type="component" value="Unassembled WGS sequence"/>
</dbReference>
<sequence>MRNAAAAFAVATLLAAPVVLVPSTADARSERTAARSHRNEARPARTPQASRTTTHRPTAQRATTNRHTANRRRVRSSRHASADAPRMPDRPRELLPVAMGSTLNSSTFMQGGPRAACLDGTRRAEQIHGLPRGLLTAIALSESGLHAYAMNIGGRTVIPEDGEAAARLLRAASSRRTVMAGCLQINARVHARGETWPLDARISTDWAGGVLARWGHELGWDEALRRWHGASTRNHARLVCRVRAKLDVVNPDSTLFQEYDCNPGREARTRANGEAHFAAAEQQL</sequence>
<organism evidence="3 4">
    <name type="scientific">Rhodovarius crocodyli</name>
    <dbReference type="NCBI Taxonomy" id="1979269"/>
    <lineage>
        <taxon>Bacteria</taxon>
        <taxon>Pseudomonadati</taxon>
        <taxon>Pseudomonadota</taxon>
        <taxon>Alphaproteobacteria</taxon>
        <taxon>Acetobacterales</taxon>
        <taxon>Roseomonadaceae</taxon>
        <taxon>Rhodovarius</taxon>
    </lineage>
</organism>
<keyword evidence="4" id="KW-1185">Reference proteome</keyword>
<evidence type="ECO:0000256" key="2">
    <source>
        <dbReference type="SAM" id="SignalP"/>
    </source>
</evidence>
<feature type="signal peptide" evidence="2">
    <location>
        <begin position="1"/>
        <end position="27"/>
    </location>
</feature>
<name>A0A437MMB2_9PROT</name>
<dbReference type="OrthoDB" id="7261425at2"/>
<feature type="compositionally biased region" description="Basic and acidic residues" evidence="1">
    <location>
        <begin position="29"/>
        <end position="43"/>
    </location>
</feature>
<evidence type="ECO:0008006" key="5">
    <source>
        <dbReference type="Google" id="ProtNLM"/>
    </source>
</evidence>
<feature type="chain" id="PRO_5019209826" description="Transglycosylase SLT domain-containing protein" evidence="2">
    <location>
        <begin position="28"/>
        <end position="284"/>
    </location>
</feature>
<dbReference type="SUPFAM" id="SSF53955">
    <property type="entry name" value="Lysozyme-like"/>
    <property type="match status" value="1"/>
</dbReference>
<feature type="region of interest" description="Disordered" evidence="1">
    <location>
        <begin position="29"/>
        <end position="93"/>
    </location>
</feature>
<evidence type="ECO:0000313" key="3">
    <source>
        <dbReference type="EMBL" id="RVT98775.1"/>
    </source>
</evidence>
<dbReference type="RefSeq" id="WP_127785246.1">
    <property type="nucleotide sequence ID" value="NZ_SACL01000001.1"/>
</dbReference>
<dbReference type="InterPro" id="IPR023346">
    <property type="entry name" value="Lysozyme-like_dom_sf"/>
</dbReference>